<accession>A0A929RUQ1</accession>
<dbReference type="InterPro" id="IPR026444">
    <property type="entry name" value="Secre_tail"/>
</dbReference>
<sequence>MTHLMKKRILFAAMGLALSAGCFAQSASDVIIKTTSGDKTYKISEVKNLRIEGNALKVNKKTGEAADTYNFDEIKSIMFALPTGIDNARLPESNLTISSPAGSNMIYVKGNEPGKRYDVAIYDAAGKCVMRDANWQGAPINVANLSKGVFVFKINKTAIKFSK</sequence>
<feature type="chain" id="PRO_5036819209" evidence="1">
    <location>
        <begin position="25"/>
        <end position="163"/>
    </location>
</feature>
<keyword evidence="1" id="KW-0732">Signal</keyword>
<evidence type="ECO:0000313" key="3">
    <source>
        <dbReference type="Proteomes" id="UP000704068"/>
    </source>
</evidence>
<reference evidence="2" key="1">
    <citation type="submission" date="2020-04" db="EMBL/GenBank/DDBJ databases">
        <title>Deep metagenomics examines the oral microbiome during advanced dental caries in children, revealing novel taxa and co-occurrences with host molecules.</title>
        <authorList>
            <person name="Baker J.L."/>
            <person name="Morton J.T."/>
            <person name="Dinis M."/>
            <person name="Alvarez R."/>
            <person name="Tran N.C."/>
            <person name="Knight R."/>
            <person name="Edlund A."/>
        </authorList>
    </citation>
    <scope>NUCLEOTIDE SEQUENCE</scope>
    <source>
        <strain evidence="2">JCVI_34_bin.1</strain>
    </source>
</reference>
<dbReference type="NCBIfam" id="TIGR04183">
    <property type="entry name" value="Por_Secre_tail"/>
    <property type="match status" value="1"/>
</dbReference>
<proteinExistence type="predicted"/>
<dbReference type="AlphaFoldDB" id="A0A929RUQ1"/>
<feature type="signal peptide" evidence="1">
    <location>
        <begin position="1"/>
        <end position="24"/>
    </location>
</feature>
<dbReference type="EMBL" id="JABZGR010000001">
    <property type="protein sequence ID" value="MBF0969587.1"/>
    <property type="molecule type" value="Genomic_DNA"/>
</dbReference>
<protein>
    <submittedName>
        <fullName evidence="2">T9SS type A sorting domain-containing protein</fullName>
    </submittedName>
</protein>
<evidence type="ECO:0000256" key="1">
    <source>
        <dbReference type="SAM" id="SignalP"/>
    </source>
</evidence>
<dbReference type="PROSITE" id="PS51257">
    <property type="entry name" value="PROKAR_LIPOPROTEIN"/>
    <property type="match status" value="1"/>
</dbReference>
<dbReference type="Proteomes" id="UP000704068">
    <property type="component" value="Unassembled WGS sequence"/>
</dbReference>
<organism evidence="2 3">
    <name type="scientific">Alloprevotella tannerae</name>
    <dbReference type="NCBI Taxonomy" id="76122"/>
    <lineage>
        <taxon>Bacteria</taxon>
        <taxon>Pseudomonadati</taxon>
        <taxon>Bacteroidota</taxon>
        <taxon>Bacteroidia</taxon>
        <taxon>Bacteroidales</taxon>
        <taxon>Prevotellaceae</taxon>
        <taxon>Alloprevotella</taxon>
    </lineage>
</organism>
<name>A0A929RUQ1_9BACT</name>
<gene>
    <name evidence="2" type="ORF">HXK21_00885</name>
</gene>
<evidence type="ECO:0000313" key="2">
    <source>
        <dbReference type="EMBL" id="MBF0969587.1"/>
    </source>
</evidence>
<comment type="caution">
    <text evidence="2">The sequence shown here is derived from an EMBL/GenBank/DDBJ whole genome shotgun (WGS) entry which is preliminary data.</text>
</comment>